<dbReference type="OrthoDB" id="1817146at2"/>
<organism evidence="2 3">
    <name type="scientific">Ruminococcus flavefaciens</name>
    <dbReference type="NCBI Taxonomy" id="1265"/>
    <lineage>
        <taxon>Bacteria</taxon>
        <taxon>Bacillati</taxon>
        <taxon>Bacillota</taxon>
        <taxon>Clostridia</taxon>
        <taxon>Eubacteriales</taxon>
        <taxon>Oscillospiraceae</taxon>
        <taxon>Ruminococcus</taxon>
    </lineage>
</organism>
<feature type="signal peptide" evidence="1">
    <location>
        <begin position="1"/>
        <end position="27"/>
    </location>
</feature>
<dbReference type="RefSeq" id="WP_109727081.1">
    <property type="nucleotide sequence ID" value="NZ_QGDI01000009.1"/>
</dbReference>
<feature type="chain" id="PRO_5016463779" evidence="1">
    <location>
        <begin position="28"/>
        <end position="428"/>
    </location>
</feature>
<evidence type="ECO:0000256" key="1">
    <source>
        <dbReference type="SAM" id="SignalP"/>
    </source>
</evidence>
<evidence type="ECO:0000313" key="3">
    <source>
        <dbReference type="Proteomes" id="UP000245720"/>
    </source>
</evidence>
<proteinExistence type="predicted"/>
<name>A0A315XX46_RUMFL</name>
<sequence length="428" mass="47323">MKKLTKVIAAVSAAAMLAIPANMSAFAYNVDTGKSFSNPLINYDTSAGRGQQWQYYSVQKDIPALTRTILEAKGKYTYYATTDTRCNEYGNCDIFAMLPLEVATTATINNARPYIDNLSVKSKTGDYYALSLEYSNVSKTDTHLKRPSIPVNSDACDYALRMLEGPYLQNILNNFYIDHPNDINYSYIKSHNGYTGNIYLDDHYIAGMRLSSSDPYTTFDEPVLEQKSGGGVFRTKITFHISNPVPTPTVYLGMSGSTSGSRTFEFLKDLKLTCNGDQSSGVSSYIKVGGISKKTISVPYSDYIAYNNNYDGLISCPGFITNLKNYDRQLFLDSRFNAYKRSGSTIYIYTGKNAGIGDPGWLNGSGSTKFEAFFRNGGRDIMGHCSSLRTYLQNATTVVFYSGATPSSVGTRYYSMSASTLLDRLDRG</sequence>
<gene>
    <name evidence="2" type="ORF">IE37_02340</name>
</gene>
<dbReference type="EMBL" id="QGDI01000009">
    <property type="protein sequence ID" value="PWJ11577.1"/>
    <property type="molecule type" value="Genomic_DNA"/>
</dbReference>
<dbReference type="AlphaFoldDB" id="A0A315XX46"/>
<reference evidence="2 3" key="1">
    <citation type="submission" date="2018-05" db="EMBL/GenBank/DDBJ databases">
        <title>The Hungate 1000. A catalogue of reference genomes from the rumen microbiome.</title>
        <authorList>
            <person name="Kelly W."/>
        </authorList>
    </citation>
    <scope>NUCLEOTIDE SEQUENCE [LARGE SCALE GENOMIC DNA]</scope>
    <source>
        <strain evidence="2 3">SAb67</strain>
    </source>
</reference>
<accession>A0A315XX46</accession>
<protein>
    <submittedName>
        <fullName evidence="2">Uncharacterized protein</fullName>
    </submittedName>
</protein>
<keyword evidence="1" id="KW-0732">Signal</keyword>
<evidence type="ECO:0000313" key="2">
    <source>
        <dbReference type="EMBL" id="PWJ11577.1"/>
    </source>
</evidence>
<comment type="caution">
    <text evidence="2">The sequence shown here is derived from an EMBL/GenBank/DDBJ whole genome shotgun (WGS) entry which is preliminary data.</text>
</comment>
<dbReference type="Proteomes" id="UP000245720">
    <property type="component" value="Unassembled WGS sequence"/>
</dbReference>